<dbReference type="PROSITE" id="PS00109">
    <property type="entry name" value="PROTEIN_KINASE_TYR"/>
    <property type="match status" value="1"/>
</dbReference>
<comment type="caution">
    <text evidence="26">The sequence shown here is derived from an EMBL/GenBank/DDBJ whole genome shotgun (WGS) entry which is preliminary data.</text>
</comment>
<keyword evidence="16 24" id="KW-1133">Transmembrane helix</keyword>
<evidence type="ECO:0000256" key="9">
    <source>
        <dbReference type="ARBA" id="ARBA00022679"/>
    </source>
</evidence>
<dbReference type="Proteomes" id="UP000237347">
    <property type="component" value="Unassembled WGS sequence"/>
</dbReference>
<keyword evidence="14 26" id="KW-0418">Kinase</keyword>
<dbReference type="InterPro" id="IPR001611">
    <property type="entry name" value="Leu-rich_rpt"/>
</dbReference>
<dbReference type="InterPro" id="IPR000719">
    <property type="entry name" value="Prot_kinase_dom"/>
</dbReference>
<dbReference type="Gene3D" id="1.10.510.10">
    <property type="entry name" value="Transferase(Phosphotransferase) domain 1"/>
    <property type="match status" value="1"/>
</dbReference>
<evidence type="ECO:0000256" key="18">
    <source>
        <dbReference type="ARBA" id="ARBA00023170"/>
    </source>
</evidence>
<evidence type="ECO:0000256" key="21">
    <source>
        <dbReference type="ARBA" id="ARBA00047899"/>
    </source>
</evidence>
<keyword evidence="8" id="KW-0433">Leucine-rich repeat</keyword>
<keyword evidence="5" id="KW-0134">Cell wall</keyword>
<comment type="catalytic activity">
    <reaction evidence="22">
        <text>L-seryl-[protein] + ATP = O-phospho-L-seryl-[protein] + ADP + H(+)</text>
        <dbReference type="Rhea" id="RHEA:17989"/>
        <dbReference type="Rhea" id="RHEA-COMP:9863"/>
        <dbReference type="Rhea" id="RHEA-COMP:11604"/>
        <dbReference type="ChEBI" id="CHEBI:15378"/>
        <dbReference type="ChEBI" id="CHEBI:29999"/>
        <dbReference type="ChEBI" id="CHEBI:30616"/>
        <dbReference type="ChEBI" id="CHEBI:83421"/>
        <dbReference type="ChEBI" id="CHEBI:456216"/>
        <dbReference type="EC" id="2.7.11.1"/>
    </reaction>
</comment>
<dbReference type="FunFam" id="3.80.10.10:FF:000400">
    <property type="entry name" value="Nuclear pore complex protein NUP107"/>
    <property type="match status" value="1"/>
</dbReference>
<dbReference type="EC" id="2.7.11.1" evidence="4"/>
<dbReference type="Gene3D" id="3.30.200.20">
    <property type="entry name" value="Phosphorylase Kinase, domain 1"/>
    <property type="match status" value="1"/>
</dbReference>
<evidence type="ECO:0000256" key="10">
    <source>
        <dbReference type="ARBA" id="ARBA00022692"/>
    </source>
</evidence>
<organism evidence="26 27">
    <name type="scientific">Quercus suber</name>
    <name type="common">Cork oak</name>
    <dbReference type="NCBI Taxonomy" id="58331"/>
    <lineage>
        <taxon>Eukaryota</taxon>
        <taxon>Viridiplantae</taxon>
        <taxon>Streptophyta</taxon>
        <taxon>Embryophyta</taxon>
        <taxon>Tracheophyta</taxon>
        <taxon>Spermatophyta</taxon>
        <taxon>Magnoliopsida</taxon>
        <taxon>eudicotyledons</taxon>
        <taxon>Gunneridae</taxon>
        <taxon>Pentapetalae</taxon>
        <taxon>rosids</taxon>
        <taxon>fabids</taxon>
        <taxon>Fagales</taxon>
        <taxon>Fagaceae</taxon>
        <taxon>Quercus</taxon>
    </lineage>
</organism>
<dbReference type="SMART" id="SM00365">
    <property type="entry name" value="LRR_SD22"/>
    <property type="match status" value="7"/>
</dbReference>
<keyword evidence="6" id="KW-0723">Serine/threonine-protein kinase</keyword>
<keyword evidence="9" id="KW-0808">Transferase</keyword>
<name>A0AAW0KE40_QUESU</name>
<keyword evidence="17 24" id="KW-0472">Membrane</keyword>
<keyword evidence="5" id="KW-0964">Secreted</keyword>
<evidence type="ECO:0000256" key="7">
    <source>
        <dbReference type="ARBA" id="ARBA00022553"/>
    </source>
</evidence>
<dbReference type="InterPro" id="IPR051716">
    <property type="entry name" value="Plant_RL_S/T_kinase"/>
</dbReference>
<dbReference type="SMART" id="SM00369">
    <property type="entry name" value="LRR_TYP"/>
    <property type="match status" value="12"/>
</dbReference>
<dbReference type="Pfam" id="PF23598">
    <property type="entry name" value="LRR_14"/>
    <property type="match status" value="1"/>
</dbReference>
<evidence type="ECO:0000256" key="6">
    <source>
        <dbReference type="ARBA" id="ARBA00022527"/>
    </source>
</evidence>
<dbReference type="FunFam" id="3.80.10.10:FF:000095">
    <property type="entry name" value="LRR receptor-like serine/threonine-protein kinase GSO1"/>
    <property type="match status" value="1"/>
</dbReference>
<evidence type="ECO:0000256" key="3">
    <source>
        <dbReference type="ARBA" id="ARBA00004479"/>
    </source>
</evidence>
<accession>A0AAW0KE40</accession>
<evidence type="ECO:0000256" key="19">
    <source>
        <dbReference type="ARBA" id="ARBA00023180"/>
    </source>
</evidence>
<keyword evidence="15 23" id="KW-0067">ATP-binding</keyword>
<evidence type="ECO:0000256" key="23">
    <source>
        <dbReference type="PROSITE-ProRule" id="PRU10141"/>
    </source>
</evidence>
<dbReference type="PRINTS" id="PR00019">
    <property type="entry name" value="LEURICHRPT"/>
</dbReference>
<dbReference type="PROSITE" id="PS51450">
    <property type="entry name" value="LRR"/>
    <property type="match status" value="1"/>
</dbReference>
<sequence>MTHSISVSIMAVGLSFVFAYAASLVTTTTLVAASESSALDLEAKALLESGWWSDHTNDTSSRCGSGWLGITCDKAGSIIEIDLAEKFQVGDKFSQFNFSCFPNLGNLSLAGTGLGGCIPQEIGALSKLKHLNLSRNSLTGELPLSLATLTQLEMLDISSNKLSGLIPQEFGNLNNLLGLHLNSNNHNGTIPSNIGKLKKLVSLDLAYNKLTGLIPYTLGYLTSLTHLSLGSNHINGSIPPQIAKLRKLSHLSLDNNELIGLIPVAVGDLSDLKTLSLSSNKLEGSIPQEIAMLTKLSFLDLSVNRLSGPIPSSFGALTNLKALFIHSNQIDGVIYSQIEFNNLLEDLDLSNNNISGIIPYELTLLTHLKNLKLSSNKLSGKIPLGIEKLDSLSALDLSQNELIGPIPTQLSDMLEELLLRHNNLNGSIPFQIVNLSLLTTLDLSHNLISGEIPSYLGNLTNLLTLDLSYNNLTGNIPFSLINKPKINLSYNFLNGTIPEALAKYLPPESLMGNKDLHITNADCPLCIPSSPPVGSMNNGKSKKVMEPKTIPLPIVTFLVFLLVGSLLFSLCKFENKQSEAREKKKNKQSEAREKQNGDIFCFWNYDGKIAYEDIIEATEDFDIKYCIGTGGYGSVYKARLPNGKVVALKKLHCFEAKNPAFDKSFKNEVKMLTEIRHKNIVKLHGFCLHKQCMFLIYEYMKRGSLFCVLNNDLVAGQLDWTKRVNVIKSIAHALSYLHNDCTPAIVHRDITTNNVLLNSKWEAFVSDFGSARFLDPASSNQTIVAGTYGYVAPELAYTMVVTKRCDVYSFGVVALETLIGRHPREMLPSLLSLSSQKTMLYEVLDQRLPPPDQVVAHDIVLIAAIAFACLHPKPKSRPTMKYIRNLTKLASLDLSVNSLSGSIPSFLGGLTSLRALNIHSNQLNGTISSEIGYCTLLEQLDLSNNNIYGIIPYELY</sequence>
<reference evidence="26 27" key="1">
    <citation type="journal article" date="2018" name="Sci. Data">
        <title>The draft genome sequence of cork oak.</title>
        <authorList>
            <person name="Ramos A.M."/>
            <person name="Usie A."/>
            <person name="Barbosa P."/>
            <person name="Barros P.M."/>
            <person name="Capote T."/>
            <person name="Chaves I."/>
            <person name="Simoes F."/>
            <person name="Abreu I."/>
            <person name="Carrasquinho I."/>
            <person name="Faro C."/>
            <person name="Guimaraes J.B."/>
            <person name="Mendonca D."/>
            <person name="Nobrega F."/>
            <person name="Rodrigues L."/>
            <person name="Saibo N.J.M."/>
            <person name="Varela M.C."/>
            <person name="Egas C."/>
            <person name="Matos J."/>
            <person name="Miguel C.M."/>
            <person name="Oliveira M.M."/>
            <person name="Ricardo C.P."/>
            <person name="Goncalves S."/>
        </authorList>
    </citation>
    <scope>NUCLEOTIDE SEQUENCE [LARGE SCALE GENOMIC DNA]</scope>
    <source>
        <strain evidence="27">cv. HL8</strain>
    </source>
</reference>
<evidence type="ECO:0000256" key="24">
    <source>
        <dbReference type="SAM" id="Phobius"/>
    </source>
</evidence>
<keyword evidence="7" id="KW-0597">Phosphoprotein</keyword>
<evidence type="ECO:0000256" key="11">
    <source>
        <dbReference type="ARBA" id="ARBA00022729"/>
    </source>
</evidence>
<protein>
    <recommendedName>
        <fullName evidence="4">non-specific serine/threonine protein kinase</fullName>
        <ecNumber evidence="4">2.7.11.1</ecNumber>
    </recommendedName>
</protein>
<dbReference type="Pfam" id="PF13855">
    <property type="entry name" value="LRR_8"/>
    <property type="match status" value="1"/>
</dbReference>
<dbReference type="InterPro" id="IPR008266">
    <property type="entry name" value="Tyr_kinase_AS"/>
</dbReference>
<dbReference type="Pfam" id="PF00069">
    <property type="entry name" value="Pkinase"/>
    <property type="match status" value="1"/>
</dbReference>
<dbReference type="EMBL" id="PKMF04000343">
    <property type="protein sequence ID" value="KAK7836818.1"/>
    <property type="molecule type" value="Genomic_DNA"/>
</dbReference>
<evidence type="ECO:0000256" key="5">
    <source>
        <dbReference type="ARBA" id="ARBA00022512"/>
    </source>
</evidence>
<dbReference type="GO" id="GO:0009653">
    <property type="term" value="P:anatomical structure morphogenesis"/>
    <property type="evidence" value="ECO:0007669"/>
    <property type="project" value="UniProtKB-ARBA"/>
</dbReference>
<dbReference type="PANTHER" id="PTHR48053">
    <property type="entry name" value="LEUCINE RICH REPEAT FAMILY PROTEIN, EXPRESSED"/>
    <property type="match status" value="1"/>
</dbReference>
<dbReference type="SUPFAM" id="SSF52058">
    <property type="entry name" value="L domain-like"/>
    <property type="match status" value="2"/>
</dbReference>
<dbReference type="Gene3D" id="3.80.10.10">
    <property type="entry name" value="Ribonuclease Inhibitor"/>
    <property type="match status" value="5"/>
</dbReference>
<dbReference type="AlphaFoldDB" id="A0AAW0KE40"/>
<evidence type="ECO:0000256" key="13">
    <source>
        <dbReference type="ARBA" id="ARBA00022741"/>
    </source>
</evidence>
<proteinExistence type="inferred from homology"/>
<evidence type="ECO:0000256" key="14">
    <source>
        <dbReference type="ARBA" id="ARBA00022777"/>
    </source>
</evidence>
<evidence type="ECO:0000256" key="1">
    <source>
        <dbReference type="ARBA" id="ARBA00004191"/>
    </source>
</evidence>
<keyword evidence="27" id="KW-1185">Reference proteome</keyword>
<evidence type="ECO:0000256" key="15">
    <source>
        <dbReference type="ARBA" id="ARBA00022840"/>
    </source>
</evidence>
<keyword evidence="11" id="KW-0732">Signal</keyword>
<evidence type="ECO:0000256" key="12">
    <source>
        <dbReference type="ARBA" id="ARBA00022737"/>
    </source>
</evidence>
<dbReference type="GO" id="GO:0005886">
    <property type="term" value="C:plasma membrane"/>
    <property type="evidence" value="ECO:0007669"/>
    <property type="project" value="UniProtKB-SubCell"/>
</dbReference>
<dbReference type="InterPro" id="IPR055414">
    <property type="entry name" value="LRR_R13L4/SHOC2-like"/>
</dbReference>
<evidence type="ECO:0000259" key="25">
    <source>
        <dbReference type="PROSITE" id="PS50011"/>
    </source>
</evidence>
<dbReference type="PROSITE" id="PS00107">
    <property type="entry name" value="PROTEIN_KINASE_ATP"/>
    <property type="match status" value="1"/>
</dbReference>
<evidence type="ECO:0000256" key="20">
    <source>
        <dbReference type="ARBA" id="ARBA00038043"/>
    </source>
</evidence>
<dbReference type="PANTHER" id="PTHR48053:SF126">
    <property type="entry name" value="MDIS1-INTERACTING RECEPTOR LIKE KINASE 2-LIKE ISOFORM X1"/>
    <property type="match status" value="1"/>
</dbReference>
<evidence type="ECO:0000256" key="16">
    <source>
        <dbReference type="ARBA" id="ARBA00022989"/>
    </source>
</evidence>
<dbReference type="GO" id="GO:0004674">
    <property type="term" value="F:protein serine/threonine kinase activity"/>
    <property type="evidence" value="ECO:0007669"/>
    <property type="project" value="UniProtKB-KW"/>
</dbReference>
<comment type="similarity">
    <text evidence="20">Belongs to the polygalacturonase-inhibiting protein family.</text>
</comment>
<keyword evidence="12" id="KW-0677">Repeat</keyword>
<gene>
    <name evidence="26" type="primary">MIK2_92</name>
    <name evidence="26" type="ORF">CFP56_021997</name>
</gene>
<evidence type="ECO:0000313" key="26">
    <source>
        <dbReference type="EMBL" id="KAK7836818.1"/>
    </source>
</evidence>
<dbReference type="Pfam" id="PF00560">
    <property type="entry name" value="LRR_1"/>
    <property type="match status" value="6"/>
</dbReference>
<keyword evidence="13 23" id="KW-0547">Nucleotide-binding</keyword>
<keyword evidence="19" id="KW-0325">Glycoprotein</keyword>
<evidence type="ECO:0000256" key="17">
    <source>
        <dbReference type="ARBA" id="ARBA00023136"/>
    </source>
</evidence>
<dbReference type="FunFam" id="3.30.200.20:FF:000309">
    <property type="entry name" value="Leucine-rich repeat receptor protein kinase MSP1"/>
    <property type="match status" value="1"/>
</dbReference>
<dbReference type="FunFam" id="3.80.10.10:FF:000041">
    <property type="entry name" value="LRR receptor-like serine/threonine-protein kinase ERECTA"/>
    <property type="match status" value="2"/>
</dbReference>
<dbReference type="InterPro" id="IPR017441">
    <property type="entry name" value="Protein_kinase_ATP_BS"/>
</dbReference>
<evidence type="ECO:0000313" key="27">
    <source>
        <dbReference type="Proteomes" id="UP000237347"/>
    </source>
</evidence>
<keyword evidence="10 24" id="KW-0812">Transmembrane</keyword>
<comment type="subcellular location">
    <subcellularLocation>
        <location evidence="2">Cell membrane</location>
    </subcellularLocation>
    <subcellularLocation>
        <location evidence="3">Membrane</location>
        <topology evidence="3">Single-pass type I membrane protein</topology>
    </subcellularLocation>
    <subcellularLocation>
        <location evidence="1">Secreted</location>
        <location evidence="1">Cell wall</location>
    </subcellularLocation>
</comment>
<evidence type="ECO:0000256" key="22">
    <source>
        <dbReference type="ARBA" id="ARBA00048679"/>
    </source>
</evidence>
<evidence type="ECO:0000256" key="4">
    <source>
        <dbReference type="ARBA" id="ARBA00012513"/>
    </source>
</evidence>
<dbReference type="InterPro" id="IPR032675">
    <property type="entry name" value="LRR_dom_sf"/>
</dbReference>
<dbReference type="GO" id="GO:0005524">
    <property type="term" value="F:ATP binding"/>
    <property type="evidence" value="ECO:0007669"/>
    <property type="project" value="UniProtKB-UniRule"/>
</dbReference>
<comment type="catalytic activity">
    <reaction evidence="21">
        <text>L-threonyl-[protein] + ATP = O-phospho-L-threonyl-[protein] + ADP + H(+)</text>
        <dbReference type="Rhea" id="RHEA:46608"/>
        <dbReference type="Rhea" id="RHEA-COMP:11060"/>
        <dbReference type="Rhea" id="RHEA-COMP:11605"/>
        <dbReference type="ChEBI" id="CHEBI:15378"/>
        <dbReference type="ChEBI" id="CHEBI:30013"/>
        <dbReference type="ChEBI" id="CHEBI:30616"/>
        <dbReference type="ChEBI" id="CHEBI:61977"/>
        <dbReference type="ChEBI" id="CHEBI:456216"/>
        <dbReference type="EC" id="2.7.11.1"/>
    </reaction>
</comment>
<evidence type="ECO:0000256" key="2">
    <source>
        <dbReference type="ARBA" id="ARBA00004236"/>
    </source>
</evidence>
<dbReference type="SUPFAM" id="SSF56112">
    <property type="entry name" value="Protein kinase-like (PK-like)"/>
    <property type="match status" value="1"/>
</dbReference>
<dbReference type="InterPro" id="IPR011009">
    <property type="entry name" value="Kinase-like_dom_sf"/>
</dbReference>
<dbReference type="FunFam" id="1.10.510.10:FF:000445">
    <property type="entry name" value="MDIS1-interacting receptor like kinase 2"/>
    <property type="match status" value="1"/>
</dbReference>
<evidence type="ECO:0000256" key="8">
    <source>
        <dbReference type="ARBA" id="ARBA00022614"/>
    </source>
</evidence>
<dbReference type="PROSITE" id="PS50011">
    <property type="entry name" value="PROTEIN_KINASE_DOM"/>
    <property type="match status" value="1"/>
</dbReference>
<dbReference type="GO" id="GO:0099402">
    <property type="term" value="P:plant organ development"/>
    <property type="evidence" value="ECO:0007669"/>
    <property type="project" value="UniProtKB-ARBA"/>
</dbReference>
<keyword evidence="18 26" id="KW-0675">Receptor</keyword>
<feature type="transmembrane region" description="Helical" evidence="24">
    <location>
        <begin position="550"/>
        <end position="571"/>
    </location>
</feature>
<feature type="domain" description="Protein kinase" evidence="25">
    <location>
        <begin position="621"/>
        <end position="889"/>
    </location>
</feature>
<feature type="binding site" evidence="23">
    <location>
        <position position="649"/>
    </location>
    <ligand>
        <name>ATP</name>
        <dbReference type="ChEBI" id="CHEBI:30616"/>
    </ligand>
</feature>
<dbReference type="InterPro" id="IPR003591">
    <property type="entry name" value="Leu-rich_rpt_typical-subtyp"/>
</dbReference>